<dbReference type="Gene3D" id="3.40.50.410">
    <property type="entry name" value="von Willebrand factor, type A domain"/>
    <property type="match status" value="1"/>
</dbReference>
<keyword evidence="2" id="KW-0964">Secreted</keyword>
<dbReference type="AlphaFoldDB" id="A0A345NMI6"/>
<evidence type="ECO:0000256" key="3">
    <source>
        <dbReference type="ARBA" id="ARBA00022729"/>
    </source>
</evidence>
<evidence type="ECO:0000256" key="1">
    <source>
        <dbReference type="ARBA" id="ARBA00004613"/>
    </source>
</evidence>
<dbReference type="PROSITE" id="PS50234">
    <property type="entry name" value="VWFA"/>
    <property type="match status" value="1"/>
</dbReference>
<organism evidence="6 7">
    <name type="scientific">Ornithinimicrobium avium</name>
    <dbReference type="NCBI Taxonomy" id="2283195"/>
    <lineage>
        <taxon>Bacteria</taxon>
        <taxon>Bacillati</taxon>
        <taxon>Actinomycetota</taxon>
        <taxon>Actinomycetes</taxon>
        <taxon>Micrococcales</taxon>
        <taxon>Ornithinimicrobiaceae</taxon>
        <taxon>Ornithinimicrobium</taxon>
    </lineage>
</organism>
<reference evidence="6 7" key="1">
    <citation type="submission" date="2018-07" db="EMBL/GenBank/DDBJ databases">
        <title>Complete genome sequencing of Ornithinimicrobium sp. AMA3305.</title>
        <authorList>
            <person name="Bae J.-W."/>
        </authorList>
    </citation>
    <scope>NUCLEOTIDE SEQUENCE [LARGE SCALE GENOMIC DNA]</scope>
    <source>
        <strain evidence="6 7">AMA3305</strain>
    </source>
</reference>
<evidence type="ECO:0000259" key="5">
    <source>
        <dbReference type="PROSITE" id="PS50234"/>
    </source>
</evidence>
<dbReference type="InterPro" id="IPR002035">
    <property type="entry name" value="VWF_A"/>
</dbReference>
<comment type="subcellular location">
    <subcellularLocation>
        <location evidence="1">Secreted</location>
    </subcellularLocation>
</comment>
<dbReference type="KEGG" id="orn:DV701_08985"/>
<evidence type="ECO:0000256" key="4">
    <source>
        <dbReference type="SAM" id="SignalP"/>
    </source>
</evidence>
<proteinExistence type="predicted"/>
<evidence type="ECO:0000313" key="7">
    <source>
        <dbReference type="Proteomes" id="UP000253790"/>
    </source>
</evidence>
<dbReference type="PANTHER" id="PTHR47763">
    <property type="entry name" value="ALPHA-PROTEIN KINASE VWKA"/>
    <property type="match status" value="1"/>
</dbReference>
<sequence length="429" mass="43074">MRHAAAATAAILVIGTTTAYAAVDPPTYSDALDPGASVTITKTVTTPEVLPQPDIVLLVDRTGSMGGAITNVKANMATIVSTVEAAQPDAQWAVASYCDVGEPDPFLLHSDLGADTTATVAAVNSIRLCGGGDEPEAQLNALWEIGDTGDAVAFRPDSSRIVVWFGDAPGHDPSLGHTEADATSSLVDAGATVLAVSVGADRLDATGQATRITDVTGGALYSGVDAGDLADTILAGITALPVEVGATTTCDPGLSATLDPATRTVTSGDAASFSETITVAADAEQGATLGCQVAFTLNGTPAGDGFVQTVSVDVNDVTPPVVACEQGPNPSGNYPRGGNADGFFMVTASDNVDGAVEVWVDDTGSDALFGAYADGTTFKITQAPGATPKATPFVGAVDWKLRLKGDALMTVTDAAGNTATALCEVPPKG</sequence>
<dbReference type="InterPro" id="IPR052969">
    <property type="entry name" value="Thr-specific_kinase-like"/>
</dbReference>
<dbReference type="InterPro" id="IPR036465">
    <property type="entry name" value="vWFA_dom_sf"/>
</dbReference>
<evidence type="ECO:0000313" key="6">
    <source>
        <dbReference type="EMBL" id="AXH96244.1"/>
    </source>
</evidence>
<feature type="signal peptide" evidence="4">
    <location>
        <begin position="1"/>
        <end position="21"/>
    </location>
</feature>
<dbReference type="InterPro" id="IPR056861">
    <property type="entry name" value="HMCN1-like_VWA"/>
</dbReference>
<name>A0A345NMI6_9MICO</name>
<dbReference type="Pfam" id="PF25106">
    <property type="entry name" value="VWA_4"/>
    <property type="match status" value="1"/>
</dbReference>
<dbReference type="SUPFAM" id="SSF53300">
    <property type="entry name" value="vWA-like"/>
    <property type="match status" value="1"/>
</dbReference>
<dbReference type="Proteomes" id="UP000253790">
    <property type="component" value="Chromosome"/>
</dbReference>
<dbReference type="OrthoDB" id="9808778at2"/>
<accession>A0A345NMI6</accession>
<gene>
    <name evidence="6" type="ORF">DV701_08985</name>
</gene>
<feature type="chain" id="PRO_5017046492" evidence="4">
    <location>
        <begin position="22"/>
        <end position="429"/>
    </location>
</feature>
<keyword evidence="7" id="KW-1185">Reference proteome</keyword>
<evidence type="ECO:0000256" key="2">
    <source>
        <dbReference type="ARBA" id="ARBA00022525"/>
    </source>
</evidence>
<feature type="domain" description="VWFA" evidence="5">
    <location>
        <begin position="54"/>
        <end position="237"/>
    </location>
</feature>
<dbReference type="EMBL" id="CP031229">
    <property type="protein sequence ID" value="AXH96244.1"/>
    <property type="molecule type" value="Genomic_DNA"/>
</dbReference>
<protein>
    <submittedName>
        <fullName evidence="6">VWA domain-containing protein</fullName>
    </submittedName>
</protein>
<keyword evidence="3 4" id="KW-0732">Signal</keyword>